<feature type="transmembrane region" description="Helical" evidence="1">
    <location>
        <begin position="21"/>
        <end position="39"/>
    </location>
</feature>
<keyword evidence="1" id="KW-1133">Transmembrane helix</keyword>
<keyword evidence="1" id="KW-0812">Transmembrane</keyword>
<accession>A0AAV9PQP1</accession>
<dbReference type="EMBL" id="JAXLQG010000033">
    <property type="protein sequence ID" value="KAK5527773.1"/>
    <property type="molecule type" value="Genomic_DNA"/>
</dbReference>
<proteinExistence type="predicted"/>
<gene>
    <name evidence="2" type="ORF">LTR25_010904</name>
</gene>
<evidence type="ECO:0000313" key="3">
    <source>
        <dbReference type="Proteomes" id="UP001345827"/>
    </source>
</evidence>
<evidence type="ECO:0000313" key="2">
    <source>
        <dbReference type="EMBL" id="KAK5527773.1"/>
    </source>
</evidence>
<keyword evidence="3" id="KW-1185">Reference proteome</keyword>
<comment type="caution">
    <text evidence="2">The sequence shown here is derived from an EMBL/GenBank/DDBJ whole genome shotgun (WGS) entry which is preliminary data.</text>
</comment>
<evidence type="ECO:0000256" key="1">
    <source>
        <dbReference type="SAM" id="Phobius"/>
    </source>
</evidence>
<reference evidence="2 3" key="1">
    <citation type="submission" date="2023-06" db="EMBL/GenBank/DDBJ databases">
        <title>Black Yeasts Isolated from many extreme environments.</title>
        <authorList>
            <person name="Coleine C."/>
            <person name="Stajich J.E."/>
            <person name="Selbmann L."/>
        </authorList>
    </citation>
    <scope>NUCLEOTIDE SEQUENCE [LARGE SCALE GENOMIC DNA]</scope>
    <source>
        <strain evidence="2 3">CCFEE 5887</strain>
    </source>
</reference>
<keyword evidence="1" id="KW-0472">Membrane</keyword>
<sequence>MQDDIPRDGSIHQHIISMPGFSALALAAFSFFIAATYAAPSGGNGFRNTRSFTAVAPSTLLANTTTTTAGTTTMVGGTEAANATALDPNAVDCKLQIPANALTAEGLSTPWVLLTPCSQAVSTQQAFAEAAVLDPQGQLSVYHPLIIDQGKTAQAAPVVPNIAAGSQVILYFGFNGNTLTLVDTHGQDSNASPILQNLKCVNGLPGAQGDVFGQVSWCNTVSFWEATNAALASGKLQVPPLGTDNNGNQCISSHSFAIVDQDQSDNLPTKYLLLADGSTVQFTAANQAKFPTATEIDNASDEALVADFVDPVIGCTPFSIPSIDDPGTTVAAMASQELQAMLLQNEPAALVPLNDPDTLLTSNGQMSAAKTNAYRLGVNMPPLGNGARSDDGSPTAYCNNLIAIQPPFLAGFQTQLSNAQTPDATVGNNLFTFLANRFLQSLTNLNCPNKNIPVSCTLDGNGVATACSITATLSTGNGTTVGHTAGSGPVDSTATDLAPTSAFTMTTIPKHHLHSHGFGGHTIAANPHTFRGTAATTAVAMVTPPGANAGNGAALSSQLLAETGAASATQISAINATASTGSILAGNGGGRNFTFTPTPRPFKSWEP</sequence>
<dbReference type="Proteomes" id="UP001345827">
    <property type="component" value="Unassembled WGS sequence"/>
</dbReference>
<organism evidence="2 3">
    <name type="scientific">Vermiconidia calcicola</name>
    <dbReference type="NCBI Taxonomy" id="1690605"/>
    <lineage>
        <taxon>Eukaryota</taxon>
        <taxon>Fungi</taxon>
        <taxon>Dikarya</taxon>
        <taxon>Ascomycota</taxon>
        <taxon>Pezizomycotina</taxon>
        <taxon>Dothideomycetes</taxon>
        <taxon>Dothideomycetidae</taxon>
        <taxon>Mycosphaerellales</taxon>
        <taxon>Extremaceae</taxon>
        <taxon>Vermiconidia</taxon>
    </lineage>
</organism>
<protein>
    <submittedName>
        <fullName evidence="2">Uncharacterized protein</fullName>
    </submittedName>
</protein>
<dbReference type="AlphaFoldDB" id="A0AAV9PQP1"/>
<name>A0AAV9PQP1_9PEZI</name>